<feature type="chain" id="PRO_5035255187" evidence="1">
    <location>
        <begin position="19"/>
        <end position="271"/>
    </location>
</feature>
<organism evidence="2 3">
    <name type="scientific">Volvox africanus</name>
    <dbReference type="NCBI Taxonomy" id="51714"/>
    <lineage>
        <taxon>Eukaryota</taxon>
        <taxon>Viridiplantae</taxon>
        <taxon>Chlorophyta</taxon>
        <taxon>core chlorophytes</taxon>
        <taxon>Chlorophyceae</taxon>
        <taxon>CS clade</taxon>
        <taxon>Chlamydomonadales</taxon>
        <taxon>Volvocaceae</taxon>
        <taxon>Volvox</taxon>
    </lineage>
</organism>
<keyword evidence="1" id="KW-0732">Signal</keyword>
<evidence type="ECO:0000313" key="3">
    <source>
        <dbReference type="Proteomes" id="UP000747399"/>
    </source>
</evidence>
<evidence type="ECO:0000313" key="2">
    <source>
        <dbReference type="EMBL" id="GIL46154.1"/>
    </source>
</evidence>
<sequence>MYLYRLLRLEAFLWHVACDRLQVGWTCYLRQCAHSPPIVLDASHDRDSYFNFLALVSPPVLSFPLLPGFSQSHLRGWLVRRSSALWWARASHSLRERRAAVRAWRQHQRFMTISYGMQAQLLGALVREAQVAEALRADRRRQEAEMRTAFNDWLLQQQRVALSQPLPRGWVPHPHPNEPGRMCFLNTRTGELHALHPVVADLARHAREQHSAAMEALQQRFAGVPAYLAQLHEATAAQAAIALRAIAITYQSAAVPAPLPAGGATRAQASI</sequence>
<dbReference type="AlphaFoldDB" id="A0A8J4ETG0"/>
<dbReference type="EMBL" id="BNCO01000003">
    <property type="protein sequence ID" value="GIL46154.1"/>
    <property type="molecule type" value="Genomic_DNA"/>
</dbReference>
<name>A0A8J4ETG0_9CHLO</name>
<reference evidence="2" key="1">
    <citation type="journal article" date="2021" name="Proc. Natl. Acad. Sci. U.S.A.">
        <title>Three genomes in the algal genus Volvox reveal the fate of a haploid sex-determining region after a transition to homothallism.</title>
        <authorList>
            <person name="Yamamoto K."/>
            <person name="Hamaji T."/>
            <person name="Kawai-Toyooka H."/>
            <person name="Matsuzaki R."/>
            <person name="Takahashi F."/>
            <person name="Nishimura Y."/>
            <person name="Kawachi M."/>
            <person name="Noguchi H."/>
            <person name="Minakuchi Y."/>
            <person name="Umen J.G."/>
            <person name="Toyoda A."/>
            <person name="Nozaki H."/>
        </authorList>
    </citation>
    <scope>NUCLEOTIDE SEQUENCE</scope>
    <source>
        <strain evidence="2">NIES-3780</strain>
    </source>
</reference>
<feature type="signal peptide" evidence="1">
    <location>
        <begin position="1"/>
        <end position="18"/>
    </location>
</feature>
<comment type="caution">
    <text evidence="2">The sequence shown here is derived from an EMBL/GenBank/DDBJ whole genome shotgun (WGS) entry which is preliminary data.</text>
</comment>
<evidence type="ECO:0000256" key="1">
    <source>
        <dbReference type="SAM" id="SignalP"/>
    </source>
</evidence>
<keyword evidence="3" id="KW-1185">Reference proteome</keyword>
<proteinExistence type="predicted"/>
<dbReference type="Proteomes" id="UP000747399">
    <property type="component" value="Unassembled WGS sequence"/>
</dbReference>
<gene>
    <name evidence="2" type="ORF">Vafri_3200</name>
</gene>
<accession>A0A8J4ETG0</accession>
<protein>
    <submittedName>
        <fullName evidence="2">Uncharacterized protein</fullName>
    </submittedName>
</protein>